<protein>
    <submittedName>
        <fullName evidence="2">Uncharacterized protein</fullName>
    </submittedName>
</protein>
<reference evidence="2" key="1">
    <citation type="submission" date="2014-07" db="EMBL/GenBank/DDBJ databases">
        <authorList>
            <person name="Zhang J.E."/>
            <person name="Yang H."/>
            <person name="Guo J."/>
            <person name="Deng Z."/>
            <person name="Luo H."/>
            <person name="Luo M."/>
            <person name="Zhao B."/>
        </authorList>
    </citation>
    <scope>NUCLEOTIDE SEQUENCE</scope>
    <source>
        <strain evidence="2">AM4</strain>
    </source>
</reference>
<feature type="compositionally biased region" description="Gly residues" evidence="1">
    <location>
        <begin position="37"/>
        <end position="50"/>
    </location>
</feature>
<name>A0A1L7RQ46_9ACTO</name>
<feature type="compositionally biased region" description="Low complexity" evidence="1">
    <location>
        <begin position="125"/>
        <end position="139"/>
    </location>
</feature>
<dbReference type="AlphaFoldDB" id="A0A1L7RQ46"/>
<dbReference type="EMBL" id="LK995517">
    <property type="protein sequence ID" value="CED91658.1"/>
    <property type="molecule type" value="Genomic_DNA"/>
</dbReference>
<evidence type="ECO:0000256" key="1">
    <source>
        <dbReference type="SAM" id="MobiDB-lite"/>
    </source>
</evidence>
<feature type="region of interest" description="Disordered" evidence="1">
    <location>
        <begin position="125"/>
        <end position="203"/>
    </location>
</feature>
<evidence type="ECO:0000313" key="2">
    <source>
        <dbReference type="EMBL" id="CED91658.1"/>
    </source>
</evidence>
<accession>A0A1L7RQ46</accession>
<proteinExistence type="predicted"/>
<feature type="region of interest" description="Disordered" evidence="1">
    <location>
        <begin position="216"/>
        <end position="235"/>
    </location>
</feature>
<feature type="region of interest" description="Disordered" evidence="1">
    <location>
        <begin position="1"/>
        <end position="81"/>
    </location>
</feature>
<feature type="compositionally biased region" description="Low complexity" evidence="1">
    <location>
        <begin position="163"/>
        <end position="177"/>
    </location>
</feature>
<organism evidence="2">
    <name type="scientific">Actinomyces succiniciruminis</name>
    <dbReference type="NCBI Taxonomy" id="1522002"/>
    <lineage>
        <taxon>Bacteria</taxon>
        <taxon>Bacillati</taxon>
        <taxon>Actinomycetota</taxon>
        <taxon>Actinomycetes</taxon>
        <taxon>Actinomycetales</taxon>
        <taxon>Actinomycetaceae</taxon>
        <taxon>Actinomyces</taxon>
    </lineage>
</organism>
<gene>
    <name evidence="2" type="ORF">AAM4_1826</name>
</gene>
<sequence length="235" mass="24088">MVPAAGRCGSRGLGTPKTEPPPRTRPGTWEPAPVRSGEGGRAPGDVGTPGRGHLTAKAGGAGRDNPAPPAKTHPERATPCRHPLVRAPIIAHFALTMMLSTWMSGDSCLGRAVRTASASDACASAAAGSGAGAPPTDTADQAPGGRGRRCGRWTPVGPASNSRAAGPQRGRAAQDAGPTPRTLPRCRERAPGMRPRRLPRVLDGYTAPSMSVGLVANAPTRKPDNPDVFSENLTL</sequence>